<protein>
    <recommendedName>
        <fullName evidence="3">Essential protein Yae1 N-terminal domain-containing protein</fullName>
    </recommendedName>
</protein>
<evidence type="ECO:0000259" key="3">
    <source>
        <dbReference type="Pfam" id="PF09811"/>
    </source>
</evidence>
<keyword evidence="5" id="KW-1185">Reference proteome</keyword>
<accession>A0A6A5ZEE0</accession>
<dbReference type="AlphaFoldDB" id="A0A6A5ZEE0"/>
<feature type="domain" description="Essential protein Yae1 N-terminal" evidence="3">
    <location>
        <begin position="26"/>
        <end position="63"/>
    </location>
</feature>
<dbReference type="PANTHER" id="PTHR28532:SF1">
    <property type="entry name" value="ORAL CANCER OVEREXPRESSED 1"/>
    <property type="match status" value="1"/>
</dbReference>
<gene>
    <name evidence="4" type="ORF">BDV96DRAFT_489873</name>
</gene>
<dbReference type="Proteomes" id="UP000799770">
    <property type="component" value="Unassembled WGS sequence"/>
</dbReference>
<dbReference type="PANTHER" id="PTHR28532">
    <property type="entry name" value="GEO13458P1"/>
    <property type="match status" value="1"/>
</dbReference>
<dbReference type="EMBL" id="ML977318">
    <property type="protein sequence ID" value="KAF2117880.1"/>
    <property type="molecule type" value="Genomic_DNA"/>
</dbReference>
<proteinExistence type="inferred from homology"/>
<evidence type="ECO:0000313" key="5">
    <source>
        <dbReference type="Proteomes" id="UP000799770"/>
    </source>
</evidence>
<organism evidence="4 5">
    <name type="scientific">Lophiotrema nucula</name>
    <dbReference type="NCBI Taxonomy" id="690887"/>
    <lineage>
        <taxon>Eukaryota</taxon>
        <taxon>Fungi</taxon>
        <taxon>Dikarya</taxon>
        <taxon>Ascomycota</taxon>
        <taxon>Pezizomycotina</taxon>
        <taxon>Dothideomycetes</taxon>
        <taxon>Pleosporomycetidae</taxon>
        <taxon>Pleosporales</taxon>
        <taxon>Lophiotremataceae</taxon>
        <taxon>Lophiotrema</taxon>
    </lineage>
</organism>
<feature type="compositionally biased region" description="Low complexity" evidence="2">
    <location>
        <begin position="71"/>
        <end position="80"/>
    </location>
</feature>
<reference evidence="4" key="1">
    <citation type="journal article" date="2020" name="Stud. Mycol.">
        <title>101 Dothideomycetes genomes: a test case for predicting lifestyles and emergence of pathogens.</title>
        <authorList>
            <person name="Haridas S."/>
            <person name="Albert R."/>
            <person name="Binder M."/>
            <person name="Bloem J."/>
            <person name="Labutti K."/>
            <person name="Salamov A."/>
            <person name="Andreopoulos B."/>
            <person name="Baker S."/>
            <person name="Barry K."/>
            <person name="Bills G."/>
            <person name="Bluhm B."/>
            <person name="Cannon C."/>
            <person name="Castanera R."/>
            <person name="Culley D."/>
            <person name="Daum C."/>
            <person name="Ezra D."/>
            <person name="Gonzalez J."/>
            <person name="Henrissat B."/>
            <person name="Kuo A."/>
            <person name="Liang C."/>
            <person name="Lipzen A."/>
            <person name="Lutzoni F."/>
            <person name="Magnuson J."/>
            <person name="Mondo S."/>
            <person name="Nolan M."/>
            <person name="Ohm R."/>
            <person name="Pangilinan J."/>
            <person name="Park H.-J."/>
            <person name="Ramirez L."/>
            <person name="Alfaro M."/>
            <person name="Sun H."/>
            <person name="Tritt A."/>
            <person name="Yoshinaga Y."/>
            <person name="Zwiers L.-H."/>
            <person name="Turgeon B."/>
            <person name="Goodwin S."/>
            <person name="Spatafora J."/>
            <person name="Crous P."/>
            <person name="Grigoriev I."/>
        </authorList>
    </citation>
    <scope>NUCLEOTIDE SEQUENCE</scope>
    <source>
        <strain evidence="4">CBS 627.86</strain>
    </source>
</reference>
<sequence>MPQQSTAPDPFDTLLTLEDTLYTTAYTHGTRDGAHAGRIEGRVFGLEKGFEKYSSMGVLHGRALVWNARVSSPTSPSNSSGFQELESERRSLPTLKPNGRLEKNIHILTHLTDPLTFSTENSEEAVADFDDRLKRAGAKAKIIEKTIGKTTSTALSPERKGDRKGMKLAGEGKKDENIEDFTGSRFLS</sequence>
<dbReference type="InterPro" id="IPR019191">
    <property type="entry name" value="Essential_protein_Yae1_N"/>
</dbReference>
<dbReference type="InterPro" id="IPR052436">
    <property type="entry name" value="LTO1_adapter"/>
</dbReference>
<dbReference type="OrthoDB" id="48036at2759"/>
<evidence type="ECO:0000313" key="4">
    <source>
        <dbReference type="EMBL" id="KAF2117880.1"/>
    </source>
</evidence>
<name>A0A6A5ZEE0_9PLEO</name>
<dbReference type="Pfam" id="PF09811">
    <property type="entry name" value="Yae1_N"/>
    <property type="match status" value="1"/>
</dbReference>
<evidence type="ECO:0000256" key="2">
    <source>
        <dbReference type="SAM" id="MobiDB-lite"/>
    </source>
</evidence>
<feature type="region of interest" description="Disordered" evidence="2">
    <location>
        <begin position="150"/>
        <end position="188"/>
    </location>
</feature>
<feature type="region of interest" description="Disordered" evidence="2">
    <location>
        <begin position="71"/>
        <end position="97"/>
    </location>
</feature>
<comment type="similarity">
    <text evidence="1">Belongs to the LTO1 family.</text>
</comment>
<feature type="compositionally biased region" description="Basic and acidic residues" evidence="2">
    <location>
        <begin position="157"/>
        <end position="176"/>
    </location>
</feature>
<evidence type="ECO:0000256" key="1">
    <source>
        <dbReference type="ARBA" id="ARBA00038090"/>
    </source>
</evidence>